<dbReference type="InterPro" id="IPR038404">
    <property type="entry name" value="TRAP_DctP_sf"/>
</dbReference>
<keyword evidence="1 2" id="KW-0732">Signal</keyword>
<sequence>MKKMLKTAAFSAALAATATVTAPTAMAADYTLRFAHFFPPVAAPHKEVFVAWADKVKADSNGRIEVELYPSSTLAKPPALYDAAANGIADISATVQGYTANRFPLTQIVELPGIVTDAQQGSCVIQSLYDEGLVADEYKETKPLFMFTHGQGHIHTKEKLIEQPSDLAGMRIRRPTAVVAKILEEVEAQPVGMPAPESYQSMQRGVIDGVSLPWEGQKSFRLNELATKHTEVGLYSLSFVVTMNKRVYNSMPDDLKKVIDDNSGQLWAANAGKVFDQQDAAGRKDAVDAGHEILTIEGGVDNPAWKPVVAAATENYLAELENKGLPARKVYARALELADSCQ</sequence>
<gene>
    <name evidence="3" type="ORF">SAMN05421647_108201</name>
</gene>
<evidence type="ECO:0000313" key="3">
    <source>
        <dbReference type="EMBL" id="SIQ76108.1"/>
    </source>
</evidence>
<protein>
    <submittedName>
        <fullName evidence="3">TRAP-type C4-dicarboxylate transport system, substrate-binding protein</fullName>
    </submittedName>
</protein>
<name>A0A1N6VEF7_9GAMM</name>
<feature type="signal peptide" evidence="2">
    <location>
        <begin position="1"/>
        <end position="27"/>
    </location>
</feature>
<dbReference type="CDD" id="cd13665">
    <property type="entry name" value="PBP2_TRAP_Dctp3_4"/>
    <property type="match status" value="1"/>
</dbReference>
<organism evidence="3 4">
    <name type="scientific">Marinobacterium stanieri</name>
    <dbReference type="NCBI Taxonomy" id="49186"/>
    <lineage>
        <taxon>Bacteria</taxon>
        <taxon>Pseudomonadati</taxon>
        <taxon>Pseudomonadota</taxon>
        <taxon>Gammaproteobacteria</taxon>
        <taxon>Oceanospirillales</taxon>
        <taxon>Oceanospirillaceae</taxon>
        <taxon>Marinobacterium</taxon>
    </lineage>
</organism>
<dbReference type="RefSeq" id="WP_076464602.1">
    <property type="nucleotide sequence ID" value="NZ_FTMN01000008.1"/>
</dbReference>
<dbReference type="Proteomes" id="UP000186895">
    <property type="component" value="Unassembled WGS sequence"/>
</dbReference>
<dbReference type="Pfam" id="PF03480">
    <property type="entry name" value="DctP"/>
    <property type="match status" value="1"/>
</dbReference>
<dbReference type="AlphaFoldDB" id="A0A1N6VEF7"/>
<proteinExistence type="predicted"/>
<dbReference type="EMBL" id="FTMN01000008">
    <property type="protein sequence ID" value="SIQ76108.1"/>
    <property type="molecule type" value="Genomic_DNA"/>
</dbReference>
<dbReference type="STRING" id="49186.SAMN05421647_108201"/>
<dbReference type="PANTHER" id="PTHR33376:SF15">
    <property type="entry name" value="BLL6794 PROTEIN"/>
    <property type="match status" value="1"/>
</dbReference>
<accession>A0A1N6VEF7</accession>
<reference evidence="3 4" key="1">
    <citation type="submission" date="2017-01" db="EMBL/GenBank/DDBJ databases">
        <authorList>
            <person name="Mah S.A."/>
            <person name="Swanson W.J."/>
            <person name="Moy G.W."/>
            <person name="Vacquier V.D."/>
        </authorList>
    </citation>
    <scope>NUCLEOTIDE SEQUENCE [LARGE SCALE GENOMIC DNA]</scope>
    <source>
        <strain evidence="3 4">DSM 7027</strain>
    </source>
</reference>
<dbReference type="GO" id="GO:0055085">
    <property type="term" value="P:transmembrane transport"/>
    <property type="evidence" value="ECO:0007669"/>
    <property type="project" value="InterPro"/>
</dbReference>
<evidence type="ECO:0000256" key="2">
    <source>
        <dbReference type="SAM" id="SignalP"/>
    </source>
</evidence>
<dbReference type="InterPro" id="IPR018389">
    <property type="entry name" value="DctP_fam"/>
</dbReference>
<feature type="chain" id="PRO_5012230160" evidence="2">
    <location>
        <begin position="28"/>
        <end position="342"/>
    </location>
</feature>
<dbReference type="PANTHER" id="PTHR33376">
    <property type="match status" value="1"/>
</dbReference>
<dbReference type="Gene3D" id="3.40.190.170">
    <property type="entry name" value="Bacterial extracellular solute-binding protein, family 7"/>
    <property type="match status" value="1"/>
</dbReference>
<dbReference type="NCBIfam" id="NF037995">
    <property type="entry name" value="TRAP_S1"/>
    <property type="match status" value="1"/>
</dbReference>
<evidence type="ECO:0000256" key="1">
    <source>
        <dbReference type="ARBA" id="ARBA00022729"/>
    </source>
</evidence>
<keyword evidence="4" id="KW-1185">Reference proteome</keyword>
<evidence type="ECO:0000313" key="4">
    <source>
        <dbReference type="Proteomes" id="UP000186895"/>
    </source>
</evidence>